<evidence type="ECO:0000313" key="8">
    <source>
        <dbReference type="EMBL" id="SFB00060.1"/>
    </source>
</evidence>
<feature type="transmembrane region" description="Helical" evidence="6">
    <location>
        <begin position="152"/>
        <end position="169"/>
    </location>
</feature>
<reference evidence="7 10" key="2">
    <citation type="submission" date="2017-12" db="EMBL/GenBank/DDBJ databases">
        <title>Pharmacopeia of the Arctic Ocean.</title>
        <authorList>
            <person name="Collins E."/>
            <person name="Ducluzeau A.-L."/>
        </authorList>
    </citation>
    <scope>NUCLEOTIDE SEQUENCE [LARGE SCALE GENOMIC DNA]</scope>
    <source>
        <strain evidence="7 10">DSM 23325</strain>
    </source>
</reference>
<protein>
    <recommendedName>
        <fullName evidence="11">Lysylphosphatidylglycerol synthase TM region</fullName>
    </recommendedName>
</protein>
<evidence type="ECO:0000313" key="7">
    <source>
        <dbReference type="EMBL" id="PKH44336.1"/>
    </source>
</evidence>
<name>A0A1I0XID5_9ACTN</name>
<feature type="transmembrane region" description="Helical" evidence="6">
    <location>
        <begin position="117"/>
        <end position="140"/>
    </location>
</feature>
<accession>A0A1I0XID5</accession>
<gene>
    <name evidence="7" type="ORF">CXG46_01960</name>
    <name evidence="8" type="ORF">SAMN05192575_102391</name>
</gene>
<feature type="transmembrane region" description="Helical" evidence="6">
    <location>
        <begin position="46"/>
        <end position="67"/>
    </location>
</feature>
<comment type="subcellular location">
    <subcellularLocation>
        <location evidence="1">Cell membrane</location>
        <topology evidence="1">Multi-pass membrane protein</topology>
    </subcellularLocation>
</comment>
<keyword evidence="10" id="KW-1185">Reference proteome</keyword>
<dbReference type="EMBL" id="PJBV01000010">
    <property type="protein sequence ID" value="PKH44336.1"/>
    <property type="molecule type" value="Genomic_DNA"/>
</dbReference>
<sequence>MTGRRTLRGARAAFVLLTLALAWWGFRGRWREIADAAVDIGPVRLAAAVACTAAGLALTSVLWRLLLRWVGSEVGVRDGAAVFLVGQLGKYVPGSVWSVAAQAQLGRRHGVPARSSATASALFLLVHTATGLLLGGLLVLGGALDRSASTTWPWVAVAIGAVALAPGLVRRLADRFAGPGARTSLGFVELGTTTALMTAVWGCYGAGLLLLVPAGGSGTPGFGAAVAAFALAHAAGVLVVVAPAGVGVREGVLVALLSPVLGVPGAAAVALLSRVAHALADFAVAGAAGAWARVGRVGPSAAAPAPARAHHE</sequence>
<dbReference type="Proteomes" id="UP000233565">
    <property type="component" value="Unassembled WGS sequence"/>
</dbReference>
<dbReference type="OrthoDB" id="6057470at2"/>
<dbReference type="GO" id="GO:0005886">
    <property type="term" value="C:plasma membrane"/>
    <property type="evidence" value="ECO:0007669"/>
    <property type="project" value="UniProtKB-SubCell"/>
</dbReference>
<keyword evidence="2" id="KW-1003">Cell membrane</keyword>
<dbReference type="EMBL" id="FOKC01000002">
    <property type="protein sequence ID" value="SFB00060.1"/>
    <property type="molecule type" value="Genomic_DNA"/>
</dbReference>
<dbReference type="InterPro" id="IPR022791">
    <property type="entry name" value="L-PG_synthase/AglD"/>
</dbReference>
<evidence type="ECO:0008006" key="11">
    <source>
        <dbReference type="Google" id="ProtNLM"/>
    </source>
</evidence>
<evidence type="ECO:0000256" key="1">
    <source>
        <dbReference type="ARBA" id="ARBA00004651"/>
    </source>
</evidence>
<evidence type="ECO:0000256" key="2">
    <source>
        <dbReference type="ARBA" id="ARBA00022475"/>
    </source>
</evidence>
<organism evidence="8 9">
    <name type="scientific">Nocardioides alpinus</name>
    <dbReference type="NCBI Taxonomy" id="748909"/>
    <lineage>
        <taxon>Bacteria</taxon>
        <taxon>Bacillati</taxon>
        <taxon>Actinomycetota</taxon>
        <taxon>Actinomycetes</taxon>
        <taxon>Propionibacteriales</taxon>
        <taxon>Nocardioidaceae</taxon>
        <taxon>Nocardioides</taxon>
    </lineage>
</organism>
<dbReference type="RefSeq" id="WP_091196512.1">
    <property type="nucleotide sequence ID" value="NZ_FOKC01000002.1"/>
</dbReference>
<evidence type="ECO:0000313" key="10">
    <source>
        <dbReference type="Proteomes" id="UP000233565"/>
    </source>
</evidence>
<evidence type="ECO:0000256" key="6">
    <source>
        <dbReference type="SAM" id="Phobius"/>
    </source>
</evidence>
<keyword evidence="3 6" id="KW-0812">Transmembrane</keyword>
<dbReference type="Pfam" id="PF03706">
    <property type="entry name" value="LPG_synthase_TM"/>
    <property type="match status" value="1"/>
</dbReference>
<keyword evidence="5 6" id="KW-0472">Membrane</keyword>
<evidence type="ECO:0000256" key="3">
    <source>
        <dbReference type="ARBA" id="ARBA00022692"/>
    </source>
</evidence>
<keyword evidence="4 6" id="KW-1133">Transmembrane helix</keyword>
<feature type="transmembrane region" description="Helical" evidence="6">
    <location>
        <begin position="253"/>
        <end position="272"/>
    </location>
</feature>
<proteinExistence type="predicted"/>
<feature type="transmembrane region" description="Helical" evidence="6">
    <location>
        <begin position="9"/>
        <end position="26"/>
    </location>
</feature>
<dbReference type="AlphaFoldDB" id="A0A1I0XID5"/>
<evidence type="ECO:0000313" key="9">
    <source>
        <dbReference type="Proteomes" id="UP000199113"/>
    </source>
</evidence>
<dbReference type="STRING" id="748909.SAMN05192575_102391"/>
<reference evidence="8" key="1">
    <citation type="submission" date="2016-10" db="EMBL/GenBank/DDBJ databases">
        <authorList>
            <person name="de Groot N.N."/>
        </authorList>
    </citation>
    <scope>NUCLEOTIDE SEQUENCE [LARGE SCALE GENOMIC DNA]</scope>
    <source>
        <strain evidence="8">CGMCC 1.10697</strain>
    </source>
</reference>
<evidence type="ECO:0000256" key="5">
    <source>
        <dbReference type="ARBA" id="ARBA00023136"/>
    </source>
</evidence>
<feature type="transmembrane region" description="Helical" evidence="6">
    <location>
        <begin position="224"/>
        <end position="246"/>
    </location>
</feature>
<feature type="transmembrane region" description="Helical" evidence="6">
    <location>
        <begin position="190"/>
        <end position="212"/>
    </location>
</feature>
<dbReference type="Proteomes" id="UP000199113">
    <property type="component" value="Unassembled WGS sequence"/>
</dbReference>
<evidence type="ECO:0000256" key="4">
    <source>
        <dbReference type="ARBA" id="ARBA00022989"/>
    </source>
</evidence>